<protein>
    <recommendedName>
        <fullName evidence="3">Aminoglycoside phosphotransferase domain-containing protein</fullName>
    </recommendedName>
</protein>
<dbReference type="EMBL" id="NIDF01000003">
    <property type="protein sequence ID" value="TYJ58794.1"/>
    <property type="molecule type" value="Genomic_DNA"/>
</dbReference>
<sequence length="480" mass="55076">MSVVAKCDEAGCTDNAIRVNSRCRFCKLNFCWAHFENETSHPCVTAPHPETNRDGFEFEKEPEASDILRHLDMHAIKAEVESIWPGHVCNYVGKPQIWHELARLCGQYNHSIVLGFADGQRWAMRIRLKQRKYLPDLALEASIDSEIATARALESAGCAVPRTWERPRDSLLSRHLTYFYQEFVPVGDCTMYTLWTETFTQQTKTFIRNFAKWMISLEKVHFGKMGSLTLTEDGDVTVGPLIERRTTIDVAPYFLGPFNTAKEGYLAIIDVRLEQTLNRARYKPSRELLHYLVLLEVRHLVQNCCPELDKGPWYIRHNDDDTNFVRVTSEGSITGVIDWKWATLTSKGAAFAAPFCFPDDKYSEGVNALGVRELALIEAYRELDRNDLAELVRTGRKFHRLFNVLFHECVTLTTLNALRRAFLGMPDGKQGLPQTLKEWIQVAKQNYADDENLPVMLKRSDDFVKNSKQAGTYSEHWGLR</sequence>
<evidence type="ECO:0008006" key="3">
    <source>
        <dbReference type="Google" id="ProtNLM"/>
    </source>
</evidence>
<dbReference type="Proteomes" id="UP000322245">
    <property type="component" value="Unassembled WGS sequence"/>
</dbReference>
<dbReference type="PANTHER" id="PTHR21310:SF15">
    <property type="entry name" value="AMINOGLYCOSIDE PHOSPHOTRANSFERASE DOMAIN-CONTAINING PROTEIN"/>
    <property type="match status" value="1"/>
</dbReference>
<reference evidence="1 2" key="1">
    <citation type="submission" date="2017-05" db="EMBL/GenBank/DDBJ databases">
        <title>The Genome Sequence of Tsuchiyaea wingfieldii DSM 27421.</title>
        <authorList>
            <person name="Cuomo C."/>
            <person name="Passer A."/>
            <person name="Billmyre B."/>
            <person name="Heitman J."/>
        </authorList>
    </citation>
    <scope>NUCLEOTIDE SEQUENCE [LARGE SCALE GENOMIC DNA]</scope>
    <source>
        <strain evidence="1 2">DSM 27421</strain>
    </source>
</reference>
<keyword evidence="2" id="KW-1185">Reference proteome</keyword>
<evidence type="ECO:0000313" key="1">
    <source>
        <dbReference type="EMBL" id="TYJ58794.1"/>
    </source>
</evidence>
<evidence type="ECO:0000313" key="2">
    <source>
        <dbReference type="Proteomes" id="UP000322245"/>
    </source>
</evidence>
<organism evidence="1 2">
    <name type="scientific">Cryptococcus floricola</name>
    <dbReference type="NCBI Taxonomy" id="2591691"/>
    <lineage>
        <taxon>Eukaryota</taxon>
        <taxon>Fungi</taxon>
        <taxon>Dikarya</taxon>
        <taxon>Basidiomycota</taxon>
        <taxon>Agaricomycotina</taxon>
        <taxon>Tremellomycetes</taxon>
        <taxon>Tremellales</taxon>
        <taxon>Cryptococcaceae</taxon>
        <taxon>Cryptococcus</taxon>
    </lineage>
</organism>
<dbReference type="PANTHER" id="PTHR21310">
    <property type="entry name" value="AMINOGLYCOSIDE PHOSPHOTRANSFERASE-RELATED-RELATED"/>
    <property type="match status" value="1"/>
</dbReference>
<accession>A0A5D3B7K0</accession>
<name>A0A5D3B7K0_9TREE</name>
<comment type="caution">
    <text evidence="1">The sequence shown here is derived from an EMBL/GenBank/DDBJ whole genome shotgun (WGS) entry which is preliminary data.</text>
</comment>
<dbReference type="AlphaFoldDB" id="A0A5D3B7K0"/>
<dbReference type="InterPro" id="IPR051678">
    <property type="entry name" value="AGP_Transferase"/>
</dbReference>
<proteinExistence type="predicted"/>
<gene>
    <name evidence="1" type="ORF">B9479_000630</name>
</gene>